<dbReference type="Proteomes" id="UP001500945">
    <property type="component" value="Unassembled WGS sequence"/>
</dbReference>
<dbReference type="PANTHER" id="PTHR44688:SF16">
    <property type="entry name" value="DNA-BINDING TRANSCRIPTIONAL ACTIVATOR DEVR_DOSR"/>
    <property type="match status" value="1"/>
</dbReference>
<proteinExistence type="predicted"/>
<dbReference type="CDD" id="cd06170">
    <property type="entry name" value="LuxR_C_like"/>
    <property type="match status" value="1"/>
</dbReference>
<keyword evidence="2" id="KW-0238">DNA-binding</keyword>
<evidence type="ECO:0000313" key="6">
    <source>
        <dbReference type="EMBL" id="GAA4397637.1"/>
    </source>
</evidence>
<keyword evidence="7" id="KW-1185">Reference proteome</keyword>
<dbReference type="InterPro" id="IPR059106">
    <property type="entry name" value="WHD_MalT"/>
</dbReference>
<dbReference type="Pfam" id="PF00196">
    <property type="entry name" value="GerE"/>
    <property type="match status" value="1"/>
</dbReference>
<evidence type="ECO:0000256" key="4">
    <source>
        <dbReference type="SAM" id="MobiDB-lite"/>
    </source>
</evidence>
<keyword evidence="1" id="KW-0805">Transcription regulation</keyword>
<dbReference type="Pfam" id="PF17874">
    <property type="entry name" value="TPR_MalT"/>
    <property type="match status" value="1"/>
</dbReference>
<dbReference type="PANTHER" id="PTHR44688">
    <property type="entry name" value="DNA-BINDING TRANSCRIPTIONAL ACTIVATOR DEVR_DOSR"/>
    <property type="match status" value="1"/>
</dbReference>
<dbReference type="InterPro" id="IPR027417">
    <property type="entry name" value="P-loop_NTPase"/>
</dbReference>
<organism evidence="6 7">
    <name type="scientific">Fodinibacter luteus</name>
    <dbReference type="NCBI Taxonomy" id="552064"/>
    <lineage>
        <taxon>Bacteria</taxon>
        <taxon>Bacillati</taxon>
        <taxon>Actinomycetota</taxon>
        <taxon>Actinomycetes</taxon>
        <taxon>Micrococcales</taxon>
        <taxon>Intrasporangiaceae</taxon>
        <taxon>Fodinibacter (ex Wang et al. 2009)</taxon>
    </lineage>
</organism>
<evidence type="ECO:0000313" key="7">
    <source>
        <dbReference type="Proteomes" id="UP001500945"/>
    </source>
</evidence>
<dbReference type="PROSITE" id="PS50043">
    <property type="entry name" value="HTH_LUXR_2"/>
    <property type="match status" value="1"/>
</dbReference>
<sequence>MRRYPAGVADLRSALAVPRPKVSVPRRIDRALERPRLLQNLAAETTWATHGPDVLLACAPAGYGKTTMLAELTEERRAHGVPVAWVTCTRDDDGWTLWNAVLVAVREVTGPPAGLLATLDAPTGPSDPAFVADLIAAVREEAPGLVLVLDDAHEVRDADAVEGLRHLVEWADGSLRVVLGCRFEPPIGLHRLRLSGRLHEVRAADLAFTPGEADEFWSRHDIDLTAASRATLHVLTEGWPAGLRLAALSLEGGGDAESFVTQFSGADRPVADYLAGEVLIRLPDDEVSFLLRSSIVEQLSVDLAAVLTGRPDAAAVLDDLAQRNALVMPLDRQGAWFRYHALLRSYLLAALTRRDPAERARLHALAAQWFLGQDQPLAALEHASDSGDSALVDRVLRDTGLGLLLAGAGAAVRRSIARLPAPARGTAAVLVHRALLAVDDGDLVEADEALAELAAVPDDASDARLTSLRRAASLHRARLAADLAGARASGLVAAAGSSNLPPDLDPDVRLLVLADRGALRLFEGDDEGARRDLHRAAKLARTAGLASIQLYCKNLIAGAYVAQNDLVEGRRAAERAIAFATERGWGRSPTMAYAYVLAGWTSFQALHPQEAATWAATAIDVLDTTVDVEVEGSARSLEAIIAFDEPSERRAALGRLERVTAWRTERGGSPAITAAAAPHELRMCLGLGEWRLAEQAVVRAENRLGPGGDAAVLQAQLASARGRPSDARRLLEPVLRGGLEPRRATALTTAWLLDALLAARSDRTPAATESLLTALRVAAPTGVGRPFLDAGTEVHALLAGLRGRAGHVEPFLEQVLTGIDDVLAWQASPGGAGRGHGAEHEPPTSAPAGGWLTERELVVLRDLPSMMTLGEVADAQGISLNTVKTHVRSIYAKLGVGTRREAIAAARALGLL</sequence>
<protein>
    <submittedName>
        <fullName evidence="6">LuxR C-terminal-related transcriptional regulator</fullName>
    </submittedName>
</protein>
<evidence type="ECO:0000256" key="3">
    <source>
        <dbReference type="ARBA" id="ARBA00023163"/>
    </source>
</evidence>
<dbReference type="Pfam" id="PF25873">
    <property type="entry name" value="WHD_MalT"/>
    <property type="match status" value="1"/>
</dbReference>
<evidence type="ECO:0000259" key="5">
    <source>
        <dbReference type="PROSITE" id="PS50043"/>
    </source>
</evidence>
<dbReference type="InterPro" id="IPR049945">
    <property type="entry name" value="AAA_22"/>
</dbReference>
<keyword evidence="3" id="KW-0804">Transcription</keyword>
<dbReference type="InterPro" id="IPR011990">
    <property type="entry name" value="TPR-like_helical_dom_sf"/>
</dbReference>
<dbReference type="Gene3D" id="3.40.50.300">
    <property type="entry name" value="P-loop containing nucleotide triphosphate hydrolases"/>
    <property type="match status" value="1"/>
</dbReference>
<gene>
    <name evidence="6" type="ORF">GCM10023168_02790</name>
</gene>
<dbReference type="InterPro" id="IPR016032">
    <property type="entry name" value="Sig_transdc_resp-reg_C-effctor"/>
</dbReference>
<comment type="caution">
    <text evidence="6">The sequence shown here is derived from an EMBL/GenBank/DDBJ whole genome shotgun (WGS) entry which is preliminary data.</text>
</comment>
<dbReference type="Pfam" id="PF13401">
    <property type="entry name" value="AAA_22"/>
    <property type="match status" value="1"/>
</dbReference>
<dbReference type="SUPFAM" id="SSF48452">
    <property type="entry name" value="TPR-like"/>
    <property type="match status" value="1"/>
</dbReference>
<accession>A0ABP8JXR5</accession>
<evidence type="ECO:0000256" key="2">
    <source>
        <dbReference type="ARBA" id="ARBA00023125"/>
    </source>
</evidence>
<name>A0ABP8JXR5_9MICO</name>
<reference evidence="7" key="1">
    <citation type="journal article" date="2019" name="Int. J. Syst. Evol. Microbiol.">
        <title>The Global Catalogue of Microorganisms (GCM) 10K type strain sequencing project: providing services to taxonomists for standard genome sequencing and annotation.</title>
        <authorList>
            <consortium name="The Broad Institute Genomics Platform"/>
            <consortium name="The Broad Institute Genome Sequencing Center for Infectious Disease"/>
            <person name="Wu L."/>
            <person name="Ma J."/>
        </authorList>
    </citation>
    <scope>NUCLEOTIDE SEQUENCE [LARGE SCALE GENOMIC DNA]</scope>
    <source>
        <strain evidence="7">JCM 17809</strain>
    </source>
</reference>
<evidence type="ECO:0000256" key="1">
    <source>
        <dbReference type="ARBA" id="ARBA00023015"/>
    </source>
</evidence>
<feature type="domain" description="HTH luxR-type" evidence="5">
    <location>
        <begin position="845"/>
        <end position="910"/>
    </location>
</feature>
<feature type="region of interest" description="Disordered" evidence="4">
    <location>
        <begin position="830"/>
        <end position="849"/>
    </location>
</feature>
<dbReference type="Gene3D" id="1.10.10.10">
    <property type="entry name" value="Winged helix-like DNA-binding domain superfamily/Winged helix DNA-binding domain"/>
    <property type="match status" value="1"/>
</dbReference>
<dbReference type="Gene3D" id="1.25.40.10">
    <property type="entry name" value="Tetratricopeptide repeat domain"/>
    <property type="match status" value="1"/>
</dbReference>
<dbReference type="SUPFAM" id="SSF52540">
    <property type="entry name" value="P-loop containing nucleoside triphosphate hydrolases"/>
    <property type="match status" value="1"/>
</dbReference>
<dbReference type="InterPro" id="IPR036388">
    <property type="entry name" value="WH-like_DNA-bd_sf"/>
</dbReference>
<dbReference type="EMBL" id="BAABGM010000001">
    <property type="protein sequence ID" value="GAA4397637.1"/>
    <property type="molecule type" value="Genomic_DNA"/>
</dbReference>
<dbReference type="SUPFAM" id="SSF46894">
    <property type="entry name" value="C-terminal effector domain of the bipartite response regulators"/>
    <property type="match status" value="1"/>
</dbReference>
<dbReference type="SMART" id="SM00421">
    <property type="entry name" value="HTH_LUXR"/>
    <property type="match status" value="1"/>
</dbReference>
<dbReference type="InterPro" id="IPR041617">
    <property type="entry name" value="TPR_MalT"/>
</dbReference>
<dbReference type="InterPro" id="IPR000792">
    <property type="entry name" value="Tscrpt_reg_LuxR_C"/>
</dbReference>